<proteinExistence type="predicted"/>
<sequence length="43" mass="4964">MKKLSLEINGLLTLNKELQSIKNERDLLKTTFDIFASLTNKIK</sequence>
<name>A0A3G5ABK9_9VIRU</name>
<accession>A0A3G5ABK9</accession>
<gene>
    <name evidence="1" type="ORF">Hyperionvirus29_33</name>
</gene>
<evidence type="ECO:0000313" key="1">
    <source>
        <dbReference type="EMBL" id="AYV84580.1"/>
    </source>
</evidence>
<dbReference type="EMBL" id="MK072411">
    <property type="protein sequence ID" value="AYV84580.1"/>
    <property type="molecule type" value="Genomic_DNA"/>
</dbReference>
<organism evidence="1">
    <name type="scientific">Hyperionvirus sp</name>
    <dbReference type="NCBI Taxonomy" id="2487770"/>
    <lineage>
        <taxon>Viruses</taxon>
        <taxon>Varidnaviria</taxon>
        <taxon>Bamfordvirae</taxon>
        <taxon>Nucleocytoviricota</taxon>
        <taxon>Megaviricetes</taxon>
        <taxon>Imitervirales</taxon>
        <taxon>Mimiviridae</taxon>
        <taxon>Klosneuvirinae</taxon>
    </lineage>
</organism>
<protein>
    <submittedName>
        <fullName evidence="1">Uncharacterized protein</fullName>
    </submittedName>
</protein>
<reference evidence="1" key="1">
    <citation type="submission" date="2018-10" db="EMBL/GenBank/DDBJ databases">
        <title>Hidden diversity of soil giant viruses.</title>
        <authorList>
            <person name="Schulz F."/>
            <person name="Alteio L."/>
            <person name="Goudeau D."/>
            <person name="Ryan E.M."/>
            <person name="Malmstrom R.R."/>
            <person name="Blanchard J."/>
            <person name="Woyke T."/>
        </authorList>
    </citation>
    <scope>NUCLEOTIDE SEQUENCE</scope>
    <source>
        <strain evidence="1">HYV1</strain>
    </source>
</reference>